<sequence>IHPLKDDKILTDWNGLMIAAFSKASRILRNKSYQQTAEKAIDFILAKLQQEDGRLLHRYRNEDAAIMANLDDYAFMIWGLLELYETSFNPKYLNEAINLNVKLIDHFWDNESGGFFFTPDDGEELLVREKPVYDGSIPSGNSVAMLNLVRLSKMTSEASLEQKADDLMKTFAKQINRIPSAFSFILSSLDFALGPSFEIILVAKEDDEEIKKFVEKIDGQYVPNKVVIIKYIEDDQLIKNAHFDDLIRIVGFFSGSLYGRNANALA</sequence>
<dbReference type="InterPro" id="IPR024705">
    <property type="entry name" value="Ssp411"/>
</dbReference>
<proteinExistence type="predicted"/>
<organism evidence="1">
    <name type="scientific">marine sediment metagenome</name>
    <dbReference type="NCBI Taxonomy" id="412755"/>
    <lineage>
        <taxon>unclassified sequences</taxon>
        <taxon>metagenomes</taxon>
        <taxon>ecological metagenomes</taxon>
    </lineage>
</organism>
<evidence type="ECO:0000313" key="1">
    <source>
        <dbReference type="EMBL" id="GAG89652.1"/>
    </source>
</evidence>
<evidence type="ECO:0008006" key="2">
    <source>
        <dbReference type="Google" id="ProtNLM"/>
    </source>
</evidence>
<protein>
    <recommendedName>
        <fullName evidence="2">DUF255 domain-containing protein</fullName>
    </recommendedName>
</protein>
<accession>X1C8P4</accession>
<dbReference type="GO" id="GO:0005975">
    <property type="term" value="P:carbohydrate metabolic process"/>
    <property type="evidence" value="ECO:0007669"/>
    <property type="project" value="InterPro"/>
</dbReference>
<dbReference type="Gene3D" id="1.50.10.10">
    <property type="match status" value="1"/>
</dbReference>
<dbReference type="PANTHER" id="PTHR42899:SF1">
    <property type="entry name" value="SPERMATOGENESIS-ASSOCIATED PROTEIN 20"/>
    <property type="match status" value="1"/>
</dbReference>
<dbReference type="InterPro" id="IPR012341">
    <property type="entry name" value="6hp_glycosidase-like_sf"/>
</dbReference>
<reference evidence="1" key="1">
    <citation type="journal article" date="2014" name="Front. Microbiol.">
        <title>High frequency of phylogenetically diverse reductive dehalogenase-homologous genes in deep subseafloor sedimentary metagenomes.</title>
        <authorList>
            <person name="Kawai M."/>
            <person name="Futagami T."/>
            <person name="Toyoda A."/>
            <person name="Takaki Y."/>
            <person name="Nishi S."/>
            <person name="Hori S."/>
            <person name="Arai W."/>
            <person name="Tsubouchi T."/>
            <person name="Morono Y."/>
            <person name="Uchiyama I."/>
            <person name="Ito T."/>
            <person name="Fujiyama A."/>
            <person name="Inagaki F."/>
            <person name="Takami H."/>
        </authorList>
    </citation>
    <scope>NUCLEOTIDE SEQUENCE</scope>
    <source>
        <strain evidence="1">Expedition CK06-06</strain>
    </source>
</reference>
<name>X1C8P4_9ZZZZ</name>
<feature type="non-terminal residue" evidence="1">
    <location>
        <position position="1"/>
    </location>
</feature>
<dbReference type="AlphaFoldDB" id="X1C8P4"/>
<dbReference type="PANTHER" id="PTHR42899">
    <property type="entry name" value="SPERMATOGENESIS-ASSOCIATED PROTEIN 20"/>
    <property type="match status" value="1"/>
</dbReference>
<dbReference type="EMBL" id="BART01011951">
    <property type="protein sequence ID" value="GAG89652.1"/>
    <property type="molecule type" value="Genomic_DNA"/>
</dbReference>
<gene>
    <name evidence="1" type="ORF">S01H4_25189</name>
</gene>
<comment type="caution">
    <text evidence="1">The sequence shown here is derived from an EMBL/GenBank/DDBJ whole genome shotgun (WGS) entry which is preliminary data.</text>
</comment>
<dbReference type="InterPro" id="IPR008928">
    <property type="entry name" value="6-hairpin_glycosidase_sf"/>
</dbReference>
<dbReference type="SUPFAM" id="SSF48208">
    <property type="entry name" value="Six-hairpin glycosidases"/>
    <property type="match status" value="1"/>
</dbReference>